<dbReference type="InterPro" id="IPR029044">
    <property type="entry name" value="Nucleotide-diphossugar_trans"/>
</dbReference>
<evidence type="ECO:0000256" key="4">
    <source>
        <dbReference type="ARBA" id="ARBA00022679"/>
    </source>
</evidence>
<evidence type="ECO:0000313" key="12">
    <source>
        <dbReference type="Proteomes" id="UP000019132"/>
    </source>
</evidence>
<comment type="similarity">
    <text evidence="3">Belongs to the MNN1/MNT family.</text>
</comment>
<dbReference type="GO" id="GO:0046354">
    <property type="term" value="P:mannan biosynthetic process"/>
    <property type="evidence" value="ECO:0007669"/>
    <property type="project" value="TreeGrafter"/>
</dbReference>
<reference evidence="11" key="3">
    <citation type="submission" date="2015-02" db="UniProtKB">
        <authorList>
            <consortium name="EnsemblProtists"/>
        </authorList>
    </citation>
    <scope>IDENTIFICATION</scope>
    <source>
        <strain evidence="11">DAOM BR144</strain>
    </source>
</reference>
<evidence type="ECO:0008006" key="13">
    <source>
        <dbReference type="Google" id="ProtNLM"/>
    </source>
</evidence>
<dbReference type="Proteomes" id="UP000019132">
    <property type="component" value="Unassembled WGS sequence"/>
</dbReference>
<comment type="subcellular location">
    <subcellularLocation>
        <location evidence="10">Endomembrane system</location>
        <topology evidence="10">Single-pass membrane protein</topology>
    </subcellularLocation>
    <subcellularLocation>
        <location evidence="1">Golgi apparatus membrane</location>
    </subcellularLocation>
    <subcellularLocation>
        <location evidence="2">Membrane</location>
        <topology evidence="2">Single-pass type II membrane protein</topology>
    </subcellularLocation>
</comment>
<keyword evidence="8" id="KW-0333">Golgi apparatus</keyword>
<evidence type="ECO:0000256" key="9">
    <source>
        <dbReference type="ARBA" id="ARBA00023136"/>
    </source>
</evidence>
<keyword evidence="4" id="KW-0808">Transferase</keyword>
<dbReference type="GO" id="GO:0000139">
    <property type="term" value="C:Golgi membrane"/>
    <property type="evidence" value="ECO:0007669"/>
    <property type="project" value="UniProtKB-SubCell"/>
</dbReference>
<organism evidence="11 12">
    <name type="scientific">Globisporangium ultimum (strain ATCC 200006 / CBS 805.95 / DAOM BR144)</name>
    <name type="common">Pythium ultimum</name>
    <dbReference type="NCBI Taxonomy" id="431595"/>
    <lineage>
        <taxon>Eukaryota</taxon>
        <taxon>Sar</taxon>
        <taxon>Stramenopiles</taxon>
        <taxon>Oomycota</taxon>
        <taxon>Peronosporomycetes</taxon>
        <taxon>Pythiales</taxon>
        <taxon>Pythiaceae</taxon>
        <taxon>Globisporangium</taxon>
    </lineage>
</organism>
<name>K3W9M3_GLOUD</name>
<keyword evidence="6" id="KW-0735">Signal-anchor</keyword>
<sequence>MTTIREACPVAAPKPMMKHHAAMAPHNDAILALIEHRQQSDERKPIIHEPAYKDDDAEALAAGGPKMVEIPVVKQSREDMWKKITSLKELDEYDCQAWRRTKKCNPRHPRTPAGDKSCTRQIQANEAGFCEYKNRRTGELRVLMPATCKSRYSTLKYTCLDAKKMLRYNLMALDYTPEEPLSFATCQRNLLEENGFQIANDNQAGAMDTESNNTIPASDLVRVVQDPIAAIQDNSVVVQDAKSAPPSFSKGIVYVIYDKLLLSVYASIRSLRQLGCTLPIELWYSAKETNISHPILLEVTAKYGAYLREIRDPRATKFYTKIYATFYSAFDQVLLLDADNFAVRDPSFLFQTQEFNNTGAIFWPDFWRPNRTIFGLTSVSYVWELLGIKYVNMFEQESGQVVIDRRRHVKAMHALLHYGLSEPHYPATMNLLWGDKDLFRMAWLRTNSTFHMIERPAGSAGMKAEHLDVFCGVTMVQHDAQGDVLFLHRNLVKFSADTRDRMWSHIQQYKTGQTLQHYDVKGVVDHRLFPQFRKCYGKRIYYKRSYTLTDINEFPFKNLETELIEYVIEGDRLSKQGIEANSSIASIEQHKA</sequence>
<dbReference type="eggNOG" id="ENOG502SKP7">
    <property type="taxonomic scope" value="Eukaryota"/>
</dbReference>
<keyword evidence="9" id="KW-0472">Membrane</keyword>
<dbReference type="OMA" id="SGFCEYR"/>
<dbReference type="InParanoid" id="K3W9M3"/>
<dbReference type="EMBL" id="GL376626">
    <property type="status" value="NOT_ANNOTATED_CDS"/>
    <property type="molecule type" value="Genomic_DNA"/>
</dbReference>
<dbReference type="EnsemblProtists" id="PYU1_T001664">
    <property type="protein sequence ID" value="PYU1_T001664"/>
    <property type="gene ID" value="PYU1_G001663"/>
</dbReference>
<protein>
    <recommendedName>
        <fullName evidence="13">Nucleotide-diphospho-sugar transferase domain-containing protein</fullName>
    </recommendedName>
</protein>
<dbReference type="STRING" id="431595.K3W9M3"/>
<dbReference type="Pfam" id="PF11051">
    <property type="entry name" value="Mannosyl_trans3"/>
    <property type="match status" value="2"/>
</dbReference>
<evidence type="ECO:0000256" key="1">
    <source>
        <dbReference type="ARBA" id="ARBA00004394"/>
    </source>
</evidence>
<reference evidence="12" key="2">
    <citation type="submission" date="2010-04" db="EMBL/GenBank/DDBJ databases">
        <authorList>
            <person name="Buell R."/>
            <person name="Hamilton J."/>
            <person name="Hostetler J."/>
        </authorList>
    </citation>
    <scope>NUCLEOTIDE SEQUENCE [LARGE SCALE GENOMIC DNA]</scope>
    <source>
        <strain evidence="12">DAOM:BR144</strain>
    </source>
</reference>
<keyword evidence="7" id="KW-1133">Transmembrane helix</keyword>
<dbReference type="GO" id="GO:0000026">
    <property type="term" value="F:alpha-1,2-mannosyltransferase activity"/>
    <property type="evidence" value="ECO:0007669"/>
    <property type="project" value="TreeGrafter"/>
</dbReference>
<dbReference type="AlphaFoldDB" id="K3W9M3"/>
<evidence type="ECO:0000256" key="10">
    <source>
        <dbReference type="ARBA" id="ARBA00037847"/>
    </source>
</evidence>
<proteinExistence type="inferred from homology"/>
<dbReference type="PANTHER" id="PTHR31646">
    <property type="entry name" value="ALPHA-1,2-MANNOSYLTRANSFERASE MNN2"/>
    <property type="match status" value="1"/>
</dbReference>
<dbReference type="Gene3D" id="3.90.550.10">
    <property type="entry name" value="Spore Coat Polysaccharide Biosynthesis Protein SpsA, Chain A"/>
    <property type="match status" value="1"/>
</dbReference>
<dbReference type="SUPFAM" id="SSF53448">
    <property type="entry name" value="Nucleotide-diphospho-sugar transferases"/>
    <property type="match status" value="1"/>
</dbReference>
<dbReference type="InterPro" id="IPR022751">
    <property type="entry name" value="Alpha_mannosyltransferase"/>
</dbReference>
<keyword evidence="12" id="KW-1185">Reference proteome</keyword>
<dbReference type="VEuPathDB" id="FungiDB:PYU1_G001663"/>
<dbReference type="HOGENOM" id="CLU_018120_2_0_1"/>
<dbReference type="PANTHER" id="PTHR31646:SF1">
    <property type="entry name" value="ALPHA-1,2-MANNOSYLTRANSFERASE MNN2"/>
    <property type="match status" value="1"/>
</dbReference>
<reference evidence="12" key="1">
    <citation type="journal article" date="2010" name="Genome Biol.">
        <title>Genome sequence of the necrotrophic plant pathogen Pythium ultimum reveals original pathogenicity mechanisms and effector repertoire.</title>
        <authorList>
            <person name="Levesque C.A."/>
            <person name="Brouwer H."/>
            <person name="Cano L."/>
            <person name="Hamilton J.P."/>
            <person name="Holt C."/>
            <person name="Huitema E."/>
            <person name="Raffaele S."/>
            <person name="Robideau G.P."/>
            <person name="Thines M."/>
            <person name="Win J."/>
            <person name="Zerillo M.M."/>
            <person name="Beakes G.W."/>
            <person name="Boore J.L."/>
            <person name="Busam D."/>
            <person name="Dumas B."/>
            <person name="Ferriera S."/>
            <person name="Fuerstenberg S.I."/>
            <person name="Gachon C.M."/>
            <person name="Gaulin E."/>
            <person name="Govers F."/>
            <person name="Grenville-Briggs L."/>
            <person name="Horner N."/>
            <person name="Hostetler J."/>
            <person name="Jiang R.H."/>
            <person name="Johnson J."/>
            <person name="Krajaejun T."/>
            <person name="Lin H."/>
            <person name="Meijer H.J."/>
            <person name="Moore B."/>
            <person name="Morris P."/>
            <person name="Phuntmart V."/>
            <person name="Puiu D."/>
            <person name="Shetty J."/>
            <person name="Stajich J.E."/>
            <person name="Tripathy S."/>
            <person name="Wawra S."/>
            <person name="van West P."/>
            <person name="Whitty B.R."/>
            <person name="Coutinho P.M."/>
            <person name="Henrissat B."/>
            <person name="Martin F."/>
            <person name="Thomas P.D."/>
            <person name="Tyler B.M."/>
            <person name="De Vries R.P."/>
            <person name="Kamoun S."/>
            <person name="Yandell M."/>
            <person name="Tisserat N."/>
            <person name="Buell C.R."/>
        </authorList>
    </citation>
    <scope>NUCLEOTIDE SEQUENCE</scope>
    <source>
        <strain evidence="12">DAOM:BR144</strain>
    </source>
</reference>
<evidence type="ECO:0000256" key="7">
    <source>
        <dbReference type="ARBA" id="ARBA00022989"/>
    </source>
</evidence>
<evidence type="ECO:0000313" key="11">
    <source>
        <dbReference type="EnsemblProtists" id="PYU1_T001664"/>
    </source>
</evidence>
<keyword evidence="5" id="KW-0812">Transmembrane</keyword>
<accession>K3W9M3</accession>
<evidence type="ECO:0000256" key="6">
    <source>
        <dbReference type="ARBA" id="ARBA00022968"/>
    </source>
</evidence>
<evidence type="ECO:0000256" key="8">
    <source>
        <dbReference type="ARBA" id="ARBA00023034"/>
    </source>
</evidence>
<evidence type="ECO:0000256" key="3">
    <source>
        <dbReference type="ARBA" id="ARBA00009105"/>
    </source>
</evidence>
<evidence type="ECO:0000256" key="2">
    <source>
        <dbReference type="ARBA" id="ARBA00004606"/>
    </source>
</evidence>
<evidence type="ECO:0000256" key="5">
    <source>
        <dbReference type="ARBA" id="ARBA00022692"/>
    </source>
</evidence>